<name>H6NQX7_9BACL</name>
<dbReference type="Proteomes" id="UP000007523">
    <property type="component" value="Chromosome"/>
</dbReference>
<dbReference type="HOGENOM" id="CLU_2494954_0_0_9"/>
<dbReference type="RefSeq" id="WP_014371478.1">
    <property type="nucleotide sequence ID" value="NC_016935.1"/>
</dbReference>
<accession>H6NQX7</accession>
<reference evidence="1 2" key="1">
    <citation type="journal article" date="2012" name="J. Bacteriol.">
        <title>Complete Genome Sequence of Paenibacillus mucilaginosus 3016, a Bacterium Functional as Microbial Fertilizer.</title>
        <authorList>
            <person name="Ma M."/>
            <person name="Wang Z."/>
            <person name="Li L."/>
            <person name="Jiang X."/>
            <person name="Guan D."/>
            <person name="Cao F."/>
            <person name="Chen H."/>
            <person name="Wang X."/>
            <person name="Shen D."/>
            <person name="Du B."/>
            <person name="Li J."/>
        </authorList>
    </citation>
    <scope>NUCLEOTIDE SEQUENCE [LARGE SCALE GENOMIC DNA]</scope>
    <source>
        <strain evidence="1 2">3016</strain>
    </source>
</reference>
<protein>
    <submittedName>
        <fullName evidence="1">Uncharacterized protein</fullName>
    </submittedName>
</protein>
<evidence type="ECO:0000313" key="1">
    <source>
        <dbReference type="EMBL" id="AFC31970.1"/>
    </source>
</evidence>
<dbReference type="EMBL" id="CP003235">
    <property type="protein sequence ID" value="AFC31970.1"/>
    <property type="molecule type" value="Genomic_DNA"/>
</dbReference>
<evidence type="ECO:0000313" key="2">
    <source>
        <dbReference type="Proteomes" id="UP000007523"/>
    </source>
</evidence>
<dbReference type="STRING" id="1116391.PM3016_5257"/>
<gene>
    <name evidence="1" type="ORF">PM3016_5257</name>
</gene>
<keyword evidence="2" id="KW-1185">Reference proteome</keyword>
<organism evidence="1 2">
    <name type="scientific">Paenibacillus mucilaginosus 3016</name>
    <dbReference type="NCBI Taxonomy" id="1116391"/>
    <lineage>
        <taxon>Bacteria</taxon>
        <taxon>Bacillati</taxon>
        <taxon>Bacillota</taxon>
        <taxon>Bacilli</taxon>
        <taxon>Bacillales</taxon>
        <taxon>Paenibacillaceae</taxon>
        <taxon>Paenibacillus</taxon>
    </lineage>
</organism>
<proteinExistence type="predicted"/>
<sequence length="86" mass="8698">MNRMDIKKKHAAVRGDGLRASLAYVGARASGLLSGASVPQQGADGCLRLGRKRQRSAGAAEGEPLALEAALCALDPGTGPLGTSLL</sequence>
<dbReference type="KEGG" id="pmq:PM3016_5257"/>
<dbReference type="AlphaFoldDB" id="H6NQX7"/>